<dbReference type="EMBL" id="BBTG02000004">
    <property type="protein sequence ID" value="GAO15394.1"/>
    <property type="molecule type" value="Genomic_DNA"/>
</dbReference>
<dbReference type="InterPro" id="IPR043502">
    <property type="entry name" value="DNA/RNA_pol_sf"/>
</dbReference>
<organism evidence="3 4">
    <name type="scientific">Ustilaginoidea virens</name>
    <name type="common">Rice false smut fungus</name>
    <name type="synonym">Villosiclava virens</name>
    <dbReference type="NCBI Taxonomy" id="1159556"/>
    <lineage>
        <taxon>Eukaryota</taxon>
        <taxon>Fungi</taxon>
        <taxon>Dikarya</taxon>
        <taxon>Ascomycota</taxon>
        <taxon>Pezizomycotina</taxon>
        <taxon>Sordariomycetes</taxon>
        <taxon>Hypocreomycetidae</taxon>
        <taxon>Hypocreales</taxon>
        <taxon>Clavicipitaceae</taxon>
        <taxon>Ustilaginoidea</taxon>
    </lineage>
</organism>
<evidence type="ECO:0000313" key="4">
    <source>
        <dbReference type="Proteomes" id="UP000054053"/>
    </source>
</evidence>
<dbReference type="InterPro" id="IPR043128">
    <property type="entry name" value="Rev_trsase/Diguanyl_cyclase"/>
</dbReference>
<sequence length="157" mass="17562">MKVPKDHQMIFEPTATPNLQQFASIVDHETAYIIVHNTSSWRILVRKNPLMGQASPADHYAQAFLVDYVESAEAADLATVSTHNPTAKMLVPEHMALEWAFTVVTHDGQHTFYVPILGYKGSNAYVQRRMDNILRGSNADAYCDDIVIASSFTRLPV</sequence>
<evidence type="ECO:0000256" key="1">
    <source>
        <dbReference type="ARBA" id="ARBA00004173"/>
    </source>
</evidence>
<proteinExistence type="predicted"/>
<accession>A0A1B5KWI8</accession>
<gene>
    <name evidence="3" type="ORF">UVI_02010570</name>
</gene>
<dbReference type="SUPFAM" id="SSF56672">
    <property type="entry name" value="DNA/RNA polymerases"/>
    <property type="match status" value="1"/>
</dbReference>
<keyword evidence="2" id="KW-0496">Mitochondrion</keyword>
<dbReference type="Gene3D" id="3.30.70.270">
    <property type="match status" value="1"/>
</dbReference>
<dbReference type="AlphaFoldDB" id="A0A1B5KWI8"/>
<comment type="subcellular location">
    <subcellularLocation>
        <location evidence="1">Mitochondrion</location>
    </subcellularLocation>
</comment>
<dbReference type="Proteomes" id="UP000054053">
    <property type="component" value="Unassembled WGS sequence"/>
</dbReference>
<name>A0A1B5KWI8_USTVR</name>
<dbReference type="Gene3D" id="3.10.10.10">
    <property type="entry name" value="HIV Type 1 Reverse Transcriptase, subunit A, domain 1"/>
    <property type="match status" value="1"/>
</dbReference>
<comment type="caution">
    <text evidence="3">The sequence shown here is derived from an EMBL/GenBank/DDBJ whole genome shotgun (WGS) entry which is preliminary data.</text>
</comment>
<protein>
    <submittedName>
        <fullName evidence="3">Uncharacterized protein</fullName>
    </submittedName>
</protein>
<evidence type="ECO:0000313" key="3">
    <source>
        <dbReference type="EMBL" id="GAO15394.1"/>
    </source>
</evidence>
<reference evidence="4" key="1">
    <citation type="journal article" date="2016" name="Genome Announc.">
        <title>Genome sequence of Ustilaginoidea virens IPU010, a rice pathogenic fungus causing false smut.</title>
        <authorList>
            <person name="Kumagai T."/>
            <person name="Ishii T."/>
            <person name="Terai G."/>
            <person name="Umemura M."/>
            <person name="Machida M."/>
            <person name="Asai K."/>
        </authorList>
    </citation>
    <scope>NUCLEOTIDE SEQUENCE [LARGE SCALE GENOMIC DNA]</scope>
    <source>
        <strain evidence="4">IPU010</strain>
    </source>
</reference>
<dbReference type="GO" id="GO:0005739">
    <property type="term" value="C:mitochondrion"/>
    <property type="evidence" value="ECO:0007669"/>
    <property type="project" value="UniProtKB-SubCell"/>
</dbReference>
<evidence type="ECO:0000256" key="2">
    <source>
        <dbReference type="ARBA" id="ARBA00023128"/>
    </source>
</evidence>